<dbReference type="RefSeq" id="WP_011109082.1">
    <property type="nucleotide sequence ID" value="NZ_CAXKYD010000002.1"/>
</dbReference>
<dbReference type="GeneID" id="60925214"/>
<evidence type="ECO:0000313" key="9">
    <source>
        <dbReference type="Proteomes" id="UP001156218"/>
    </source>
</evidence>
<evidence type="ECO:0000313" key="5">
    <source>
        <dbReference type="EMBL" id="UYU66470.1"/>
    </source>
</evidence>
<evidence type="ECO:0000313" key="8">
    <source>
        <dbReference type="Proteomes" id="UP000460317"/>
    </source>
</evidence>
<dbReference type="EMBL" id="WCRY01000001">
    <property type="protein sequence ID" value="KAB4487970.1"/>
    <property type="molecule type" value="Genomic_DNA"/>
</dbReference>
<name>A0A0N7IAS6_BACT4</name>
<dbReference type="Gene3D" id="2.60.40.1740">
    <property type="entry name" value="hypothetical protein (bacova_03559)"/>
    <property type="match status" value="2"/>
</dbReference>
<protein>
    <submittedName>
        <fullName evidence="3">DUF1735 domain-containing protein</fullName>
    </submittedName>
</protein>
<dbReference type="Proteomes" id="UP000436825">
    <property type="component" value="Unassembled WGS sequence"/>
</dbReference>
<organism evidence="3 8">
    <name type="scientific">Bacteroides thetaiotaomicron</name>
    <dbReference type="NCBI Taxonomy" id="818"/>
    <lineage>
        <taxon>Bacteria</taxon>
        <taxon>Pseudomonadati</taxon>
        <taxon>Bacteroidota</taxon>
        <taxon>Bacteroidia</taxon>
        <taxon>Bacteroidales</taxon>
        <taxon>Bacteroidaceae</taxon>
        <taxon>Bacteroides</taxon>
    </lineage>
</organism>
<dbReference type="Proteomes" id="UP000436858">
    <property type="component" value="Unassembled WGS sequence"/>
</dbReference>
<dbReference type="EMBL" id="CP083680">
    <property type="protein sequence ID" value="UYU66470.1"/>
    <property type="molecule type" value="Genomic_DNA"/>
</dbReference>
<dbReference type="AlphaFoldDB" id="A0A0N7IAS6"/>
<evidence type="ECO:0000259" key="1">
    <source>
        <dbReference type="PROSITE" id="PS50022"/>
    </source>
</evidence>
<evidence type="ECO:0000313" key="7">
    <source>
        <dbReference type="Proteomes" id="UP000436858"/>
    </source>
</evidence>
<dbReference type="DNASU" id="1073263"/>
<dbReference type="Pfam" id="PF00754">
    <property type="entry name" value="F5_F8_type_C"/>
    <property type="match status" value="1"/>
</dbReference>
<dbReference type="Proteomes" id="UP000460317">
    <property type="component" value="Unassembled WGS sequence"/>
</dbReference>
<dbReference type="PROSITE" id="PS50022">
    <property type="entry name" value="FA58C_3"/>
    <property type="match status" value="1"/>
</dbReference>
<dbReference type="Gene3D" id="2.60.120.260">
    <property type="entry name" value="Galactose-binding domain-like"/>
    <property type="match status" value="1"/>
</dbReference>
<reference evidence="6 7" key="1">
    <citation type="journal article" date="2019" name="Nat. Med.">
        <title>A library of human gut bacterial isolates paired with longitudinal multiomics data enables mechanistic microbiome research.</title>
        <authorList>
            <person name="Poyet M."/>
            <person name="Groussin M."/>
            <person name="Gibbons S.M."/>
            <person name="Avila-Pacheco J."/>
            <person name="Jiang X."/>
            <person name="Kearney S.M."/>
            <person name="Perrotta A.R."/>
            <person name="Berdy B."/>
            <person name="Zhao S."/>
            <person name="Lieberman T.D."/>
            <person name="Swanson P.K."/>
            <person name="Smith M."/>
            <person name="Roesemann S."/>
            <person name="Alexander J.E."/>
            <person name="Rich S.A."/>
            <person name="Livny J."/>
            <person name="Vlamakis H."/>
            <person name="Clish C."/>
            <person name="Bullock K."/>
            <person name="Deik A."/>
            <person name="Scott J."/>
            <person name="Pierce K.A."/>
            <person name="Xavier R.J."/>
            <person name="Alm E.J."/>
        </authorList>
    </citation>
    <scope>NUCLEOTIDE SEQUENCE [LARGE SCALE GENOMIC DNA]</scope>
    <source>
        <strain evidence="2 6">BIOML-A160</strain>
        <strain evidence="4 7">BIOML-A162</strain>
        <strain evidence="3 8">BIOML-A165</strain>
    </source>
</reference>
<evidence type="ECO:0000313" key="3">
    <source>
        <dbReference type="EMBL" id="KAB4455797.1"/>
    </source>
</evidence>
<dbReference type="Pfam" id="PF08522">
    <property type="entry name" value="BT_3987-like_N"/>
    <property type="match status" value="2"/>
</dbReference>
<proteinExistence type="predicted"/>
<dbReference type="InterPro" id="IPR008979">
    <property type="entry name" value="Galactose-bd-like_sf"/>
</dbReference>
<reference evidence="5 9" key="2">
    <citation type="submission" date="2021-06" db="EMBL/GenBank/DDBJ databases">
        <title>Interrogation of the integrated mobile genetic elements in gut-associated Bacteroides with a consensus prediction approach.</title>
        <authorList>
            <person name="Campbell D.E."/>
            <person name="Leigh J.R."/>
            <person name="Kim T."/>
            <person name="England W."/>
            <person name="Whitaker R.J."/>
            <person name="Degnan P.H."/>
        </authorList>
    </citation>
    <scope>NUCLEOTIDE SEQUENCE [LARGE SCALE GENOMIC DNA]</scope>
    <source>
        <strain evidence="5 9">WAL8669</strain>
    </source>
</reference>
<dbReference type="SUPFAM" id="SSF49785">
    <property type="entry name" value="Galactose-binding domain-like"/>
    <property type="match status" value="1"/>
</dbReference>
<feature type="domain" description="F5/8 type C" evidence="1">
    <location>
        <begin position="288"/>
        <end position="445"/>
    </location>
</feature>
<accession>A0A0N7IAS6</accession>
<dbReference type="InterPro" id="IPR013728">
    <property type="entry name" value="BT_3987-like_N"/>
</dbReference>
<dbReference type="EMBL" id="WCSB01000001">
    <property type="protein sequence ID" value="KAB4455797.1"/>
    <property type="molecule type" value="Genomic_DNA"/>
</dbReference>
<dbReference type="InterPro" id="IPR000421">
    <property type="entry name" value="FA58C"/>
</dbReference>
<dbReference type="KEGG" id="btho:Btheta7330_04187"/>
<dbReference type="Proteomes" id="UP001156218">
    <property type="component" value="Chromosome"/>
</dbReference>
<evidence type="ECO:0000313" key="4">
    <source>
        <dbReference type="EMBL" id="KAB4487970.1"/>
    </source>
</evidence>
<dbReference type="EMBL" id="WCRW01000010">
    <property type="protein sequence ID" value="KAB4454651.1"/>
    <property type="molecule type" value="Genomic_DNA"/>
</dbReference>
<gene>
    <name evidence="2" type="ORF">GAN75_15940</name>
    <name evidence="4" type="ORF">GAN91_00780</name>
    <name evidence="3" type="ORF">GAN93_02140</name>
    <name evidence="5" type="ORF">KQP68_23430</name>
</gene>
<sequence>MKKCFELTPCLLAFLCITSCVEDVDNERSKGMFSASQSGFSTIEVYDLGPLNKIDLSIAKAGLEDTGGTVTFSVEQSLLDSLNNADGTSYQLLPPECYTIENATYSVSPGGDRRVTGGSLVYDPHKIYNLCGFDELKYVLPLRVSSTGTPMNSDRTATLYGFIVKEAIVRLASTGGDFVVEGGTTTSPMNLDTEISFENEWDLTTSFATKGADYVDNYNSANSTYYIPLPSDFYTLPDVTIAKGKTTGGSAISLLGETLPPGNYLLPVSLGGLSGQGDASINIDKETVANYFVIKQGGPINRDHWTVTANTEEKTGEVSAAYPHNGQTISLIDGEINTFWHSKWQGGEVAPPYEIILDMGKENSVSQLGLIARQNALTSMNLEIYAGDDGETWNLIGKYFFDGSIKTEQMVPVKACDARWIRIYIPTLGSGSSVGHLAEIYVYGTDK</sequence>
<evidence type="ECO:0000313" key="2">
    <source>
        <dbReference type="EMBL" id="KAB4454651.1"/>
    </source>
</evidence>
<evidence type="ECO:0000313" key="6">
    <source>
        <dbReference type="Proteomes" id="UP000436825"/>
    </source>
</evidence>